<sequence length="116" mass="13629">MEKFLQVAPHSLALVLGRRRVEEESPEEHHRRQQQQLQQPQRGGYEVFANFKEVNMQHFWNSALTYALTEVFFLGWIHERVLLIQGEEANLEVLRSGWMRRTLAPPRGFEIKCIGG</sequence>
<reference evidence="2 3" key="1">
    <citation type="submission" date="2024-04" db="EMBL/GenBank/DDBJ databases">
        <authorList>
            <person name="Waldvogel A.-M."/>
            <person name="Schoenle A."/>
        </authorList>
    </citation>
    <scope>NUCLEOTIDE SEQUENCE [LARGE SCALE GENOMIC DNA]</scope>
</reference>
<dbReference type="GO" id="GO:0005634">
    <property type="term" value="C:nucleus"/>
    <property type="evidence" value="ECO:0007669"/>
    <property type="project" value="TreeGrafter"/>
</dbReference>
<proteinExistence type="predicted"/>
<dbReference type="GO" id="GO:0000977">
    <property type="term" value="F:RNA polymerase II transcription regulatory region sequence-specific DNA binding"/>
    <property type="evidence" value="ECO:0007669"/>
    <property type="project" value="TreeGrafter"/>
</dbReference>
<dbReference type="PANTHER" id="PTHR22437:SF2">
    <property type="entry name" value="STORKHEAD-BOX PROTEIN 2"/>
    <property type="match status" value="1"/>
</dbReference>
<dbReference type="InterPro" id="IPR040126">
    <property type="entry name" value="STOX1/2"/>
</dbReference>
<dbReference type="EMBL" id="OZ035825">
    <property type="protein sequence ID" value="CAL1600938.1"/>
    <property type="molecule type" value="Genomic_DNA"/>
</dbReference>
<keyword evidence="3" id="KW-1185">Reference proteome</keyword>
<protein>
    <recommendedName>
        <fullName evidence="4">Storkhead-box protein 1</fullName>
    </recommendedName>
</protein>
<dbReference type="GO" id="GO:0005737">
    <property type="term" value="C:cytoplasm"/>
    <property type="evidence" value="ECO:0007669"/>
    <property type="project" value="TreeGrafter"/>
</dbReference>
<dbReference type="PANTHER" id="PTHR22437">
    <property type="entry name" value="WINGED HELIX DOMAIN-CONTAINING PROTEIN"/>
    <property type="match status" value="1"/>
</dbReference>
<name>A0AAV2LID2_KNICA</name>
<gene>
    <name evidence="2" type="ORF">KC01_LOCUS28999</name>
</gene>
<feature type="region of interest" description="Disordered" evidence="1">
    <location>
        <begin position="21"/>
        <end position="41"/>
    </location>
</feature>
<dbReference type="AlphaFoldDB" id="A0AAV2LID2"/>
<accession>A0AAV2LID2</accession>
<dbReference type="GO" id="GO:0006357">
    <property type="term" value="P:regulation of transcription by RNA polymerase II"/>
    <property type="evidence" value="ECO:0007669"/>
    <property type="project" value="InterPro"/>
</dbReference>
<evidence type="ECO:0000313" key="2">
    <source>
        <dbReference type="EMBL" id="CAL1600938.1"/>
    </source>
</evidence>
<organism evidence="2 3">
    <name type="scientific">Knipowitschia caucasica</name>
    <name type="common">Caucasian dwarf goby</name>
    <name type="synonym">Pomatoschistus caucasicus</name>
    <dbReference type="NCBI Taxonomy" id="637954"/>
    <lineage>
        <taxon>Eukaryota</taxon>
        <taxon>Metazoa</taxon>
        <taxon>Chordata</taxon>
        <taxon>Craniata</taxon>
        <taxon>Vertebrata</taxon>
        <taxon>Euteleostomi</taxon>
        <taxon>Actinopterygii</taxon>
        <taxon>Neopterygii</taxon>
        <taxon>Teleostei</taxon>
        <taxon>Neoteleostei</taxon>
        <taxon>Acanthomorphata</taxon>
        <taxon>Gobiaria</taxon>
        <taxon>Gobiiformes</taxon>
        <taxon>Gobioidei</taxon>
        <taxon>Gobiidae</taxon>
        <taxon>Gobiinae</taxon>
        <taxon>Knipowitschia</taxon>
    </lineage>
</organism>
<feature type="compositionally biased region" description="Basic and acidic residues" evidence="1">
    <location>
        <begin position="21"/>
        <end position="30"/>
    </location>
</feature>
<evidence type="ECO:0008006" key="4">
    <source>
        <dbReference type="Google" id="ProtNLM"/>
    </source>
</evidence>
<evidence type="ECO:0000313" key="3">
    <source>
        <dbReference type="Proteomes" id="UP001497482"/>
    </source>
</evidence>
<dbReference type="Proteomes" id="UP001497482">
    <property type="component" value="Chromosome 3"/>
</dbReference>
<evidence type="ECO:0000256" key="1">
    <source>
        <dbReference type="SAM" id="MobiDB-lite"/>
    </source>
</evidence>